<dbReference type="InterPro" id="IPR036612">
    <property type="entry name" value="KH_dom_type_1_sf"/>
</dbReference>
<dbReference type="GO" id="GO:0035088">
    <property type="term" value="P:establishment or maintenance of apical/basal cell polarity"/>
    <property type="evidence" value="ECO:0000318"/>
    <property type="project" value="GO_Central"/>
</dbReference>
<dbReference type="GO" id="GO:0005737">
    <property type="term" value="C:cytoplasm"/>
    <property type="evidence" value="ECO:0007669"/>
    <property type="project" value="UniProtKB-SubCell"/>
</dbReference>
<dbReference type="PANTHER" id="PTHR19447:SF14">
    <property type="entry name" value="OOCYTE-EXPRESSED PROTEIN HOMOLOG"/>
    <property type="match status" value="1"/>
</dbReference>
<dbReference type="Gene3D" id="3.30.1370.10">
    <property type="entry name" value="K Homology domain, type 1"/>
    <property type="match status" value="1"/>
</dbReference>
<sequence length="177" mass="19838">LGVRARLGWVPGWLLRLLHPLPRARTRPPGFPARELSDPLVFYLEASLAASIFGPDHARIPETEWMSQALLTVDTVNPGNLVEITIFGQPIVQNWVKSLLLSLASCHPEHRGPSCEDGTTRGVLEGPCITSRLPSILLHKYCQEHYENSRAPTSKVQEQQVFTTSTFFFPDSRWVVV</sequence>
<evidence type="ECO:0000259" key="6">
    <source>
        <dbReference type="Pfam" id="PF16005"/>
    </source>
</evidence>
<organism evidence="7 8">
    <name type="scientific">Equus caballus</name>
    <name type="common">Horse</name>
    <dbReference type="NCBI Taxonomy" id="9796"/>
    <lineage>
        <taxon>Eukaryota</taxon>
        <taxon>Metazoa</taxon>
        <taxon>Chordata</taxon>
        <taxon>Craniata</taxon>
        <taxon>Vertebrata</taxon>
        <taxon>Euteleostomi</taxon>
        <taxon>Mammalia</taxon>
        <taxon>Eutheria</taxon>
        <taxon>Laurasiatheria</taxon>
        <taxon>Perissodactyla</taxon>
        <taxon>Equidae</taxon>
        <taxon>Equus</taxon>
    </lineage>
</organism>
<dbReference type="GO" id="GO:0005634">
    <property type="term" value="C:nucleus"/>
    <property type="evidence" value="ECO:0007669"/>
    <property type="project" value="UniProtKB-SubCell"/>
</dbReference>
<dbReference type="Pfam" id="PF16005">
    <property type="entry name" value="MOEP19"/>
    <property type="match status" value="1"/>
</dbReference>
<evidence type="ECO:0000256" key="4">
    <source>
        <dbReference type="ARBA" id="ARBA00022490"/>
    </source>
</evidence>
<comment type="similarity">
    <text evidence="3">Belongs to the KHDC1 family.</text>
</comment>
<dbReference type="InterPro" id="IPR051778">
    <property type="entry name" value="KHDC1"/>
</dbReference>
<dbReference type="AlphaFoldDB" id="F6TZF9"/>
<evidence type="ECO:0000313" key="8">
    <source>
        <dbReference type="Proteomes" id="UP000002281"/>
    </source>
</evidence>
<accession>F6TZF9</accession>
<dbReference type="Proteomes" id="UP000002281">
    <property type="component" value="Chromosome 3"/>
</dbReference>
<dbReference type="InParanoid" id="F6TZF9"/>
<evidence type="ECO:0000256" key="1">
    <source>
        <dbReference type="ARBA" id="ARBA00004123"/>
    </source>
</evidence>
<dbReference type="PANTHER" id="PTHR19447">
    <property type="entry name" value="OOCYTE-EXPRESSED PROTEIN HOMOLOG-RELATED"/>
    <property type="match status" value="1"/>
</dbReference>
<keyword evidence="5" id="KW-0539">Nucleus</keyword>
<comment type="subcellular location">
    <subcellularLocation>
        <location evidence="2">Cytoplasm</location>
    </subcellularLocation>
    <subcellularLocation>
        <location evidence="1">Nucleus</location>
    </subcellularLocation>
</comment>
<dbReference type="Bgee" id="ENSECAG00000002057">
    <property type="expression patterns" value="Expressed in testis and 3 other cell types or tissues"/>
</dbReference>
<dbReference type="HOGENOM" id="CLU_2984226_0_0_1"/>
<evidence type="ECO:0000256" key="3">
    <source>
        <dbReference type="ARBA" id="ARBA00009081"/>
    </source>
</evidence>
<dbReference type="InterPro" id="IPR031952">
    <property type="entry name" value="MOEP19_KH-like"/>
</dbReference>
<dbReference type="GO" id="GO:0009880">
    <property type="term" value="P:embryonic pattern specification"/>
    <property type="evidence" value="ECO:0000318"/>
    <property type="project" value="GO_Central"/>
</dbReference>
<keyword evidence="4" id="KW-0963">Cytoplasm</keyword>
<keyword evidence="8" id="KW-1185">Reference proteome</keyword>
<reference evidence="7 8" key="1">
    <citation type="journal article" date="2009" name="Science">
        <title>Genome sequence, comparative analysis, and population genetics of the domestic horse.</title>
        <authorList>
            <consortium name="Broad Institute Genome Sequencing Platform"/>
            <consortium name="Broad Institute Whole Genome Assembly Team"/>
            <person name="Wade C.M."/>
            <person name="Giulotto E."/>
            <person name="Sigurdsson S."/>
            <person name="Zoli M."/>
            <person name="Gnerre S."/>
            <person name="Imsland F."/>
            <person name="Lear T.L."/>
            <person name="Adelson D.L."/>
            <person name="Bailey E."/>
            <person name="Bellone R.R."/>
            <person name="Bloecker H."/>
            <person name="Distl O."/>
            <person name="Edgar R.C."/>
            <person name="Garber M."/>
            <person name="Leeb T."/>
            <person name="Mauceli E."/>
            <person name="MacLeod J.N."/>
            <person name="Penedo M.C.T."/>
            <person name="Raison J.M."/>
            <person name="Sharpe T."/>
            <person name="Vogel J."/>
            <person name="Andersson L."/>
            <person name="Antczak D.F."/>
            <person name="Biagi T."/>
            <person name="Binns M.M."/>
            <person name="Chowdhary B.P."/>
            <person name="Coleman S.J."/>
            <person name="Della Valle G."/>
            <person name="Fryc S."/>
            <person name="Guerin G."/>
            <person name="Hasegawa T."/>
            <person name="Hill E.W."/>
            <person name="Jurka J."/>
            <person name="Kiialainen A."/>
            <person name="Lindgren G."/>
            <person name="Liu J."/>
            <person name="Magnani E."/>
            <person name="Mickelson J.R."/>
            <person name="Murray J."/>
            <person name="Nergadze S.G."/>
            <person name="Onofrio R."/>
            <person name="Pedroni S."/>
            <person name="Piras M.F."/>
            <person name="Raudsepp T."/>
            <person name="Rocchi M."/>
            <person name="Roeed K.H."/>
            <person name="Ryder O.A."/>
            <person name="Searle S."/>
            <person name="Skow L."/>
            <person name="Swinburne J.E."/>
            <person name="Syvaenen A.C."/>
            <person name="Tozaki T."/>
            <person name="Valberg S.J."/>
            <person name="Vaudin M."/>
            <person name="White J.R."/>
            <person name="Zody M.C."/>
            <person name="Lander E.S."/>
            <person name="Lindblad-Toh K."/>
        </authorList>
    </citation>
    <scope>NUCLEOTIDE SEQUENCE [LARGE SCALE GENOMIC DNA]</scope>
    <source>
        <strain evidence="7 8">Thoroughbred</strain>
    </source>
</reference>
<evidence type="ECO:0000256" key="2">
    <source>
        <dbReference type="ARBA" id="ARBA00004496"/>
    </source>
</evidence>
<proteinExistence type="inferred from homology"/>
<dbReference type="GO" id="GO:0032991">
    <property type="term" value="C:protein-containing complex"/>
    <property type="evidence" value="ECO:0000318"/>
    <property type="project" value="GO_Central"/>
</dbReference>
<dbReference type="Ensembl" id="ENSECAT00000001895.4">
    <property type="protein sequence ID" value="ENSECAP00000001375.4"/>
    <property type="gene ID" value="ENSECAG00000002057.4"/>
</dbReference>
<protein>
    <recommendedName>
        <fullName evidence="6">KH-like RNA-binding domain-containing protein</fullName>
    </recommendedName>
</protein>
<dbReference type="STRING" id="9796.ENSECAP00000001375"/>
<evidence type="ECO:0000313" key="7">
    <source>
        <dbReference type="Ensembl" id="ENSECAP00000001375.4"/>
    </source>
</evidence>
<name>F6TZF9_HORSE</name>
<dbReference type="CDD" id="cd12795">
    <property type="entry name" value="FILIA_N_like"/>
    <property type="match status" value="1"/>
</dbReference>
<dbReference type="PaxDb" id="9796-ENSECAP00000001375"/>
<feature type="domain" description="KH-like RNA-binding" evidence="6">
    <location>
        <begin position="27"/>
        <end position="110"/>
    </location>
</feature>
<reference evidence="7" key="3">
    <citation type="submission" date="2025-09" db="UniProtKB">
        <authorList>
            <consortium name="Ensembl"/>
        </authorList>
    </citation>
    <scope>IDENTIFICATION</scope>
    <source>
        <strain evidence="7">Thoroughbred</strain>
    </source>
</reference>
<dbReference type="GO" id="GO:0003723">
    <property type="term" value="F:RNA binding"/>
    <property type="evidence" value="ECO:0000318"/>
    <property type="project" value="GO_Central"/>
</dbReference>
<evidence type="ECO:0000256" key="5">
    <source>
        <dbReference type="ARBA" id="ARBA00023242"/>
    </source>
</evidence>
<reference evidence="7" key="2">
    <citation type="submission" date="2025-08" db="UniProtKB">
        <authorList>
            <consortium name="Ensembl"/>
        </authorList>
    </citation>
    <scope>IDENTIFICATION</scope>
    <source>
        <strain evidence="7">Thoroughbred</strain>
    </source>
</reference>
<dbReference type="GeneTree" id="ENSGT00940000162097"/>